<dbReference type="InterPro" id="IPR050097">
    <property type="entry name" value="Ferredoxin-NADP_redctase_2"/>
</dbReference>
<feature type="domain" description="FAD/NAD(P)-binding" evidence="4">
    <location>
        <begin position="8"/>
        <end position="293"/>
    </location>
</feature>
<evidence type="ECO:0000256" key="2">
    <source>
        <dbReference type="ARBA" id="ARBA00023002"/>
    </source>
</evidence>
<dbReference type="Gene3D" id="3.50.50.60">
    <property type="entry name" value="FAD/NAD(P)-binding domain"/>
    <property type="match status" value="2"/>
</dbReference>
<keyword evidence="1" id="KW-0285">Flavoprotein</keyword>
<name>A0ABV2VUD5_9ACTN</name>
<keyword evidence="6" id="KW-1185">Reference proteome</keyword>
<dbReference type="RefSeq" id="WP_355666787.1">
    <property type="nucleotide sequence ID" value="NZ_JBEXRX010000096.1"/>
</dbReference>
<sequence length="314" mass="33826">MTDTGNEYDVIIVGAGAAGLSAAQVLGRQQRRTLVLDGGPPRNSPADGIHMFLSRDGFSPLRLLETGRHELRAYPGVQVVAGRATESTGRIDEFAVTLDNGERHYARRLLLATGQVDRPWAVTGLPERFGRSVMHCPFCHGWESRGKSIVVFGREPAEVMLAAYLADRYTKEITVVTNGPHTLPEPILGNLRELGIPLIQKPVTELSGELDDLEVHFADGSRTSFQLAFHRAPVEPQTSLAVQLGAELLPDGYLRVDEFAQTTVPGLAAAGDLARLPALPDGLTLVSQAAADGVRAAVWLEQGMFRAALPVPLS</sequence>
<dbReference type="PANTHER" id="PTHR48105">
    <property type="entry name" value="THIOREDOXIN REDUCTASE 1-RELATED-RELATED"/>
    <property type="match status" value="1"/>
</dbReference>
<dbReference type="PRINTS" id="PR00368">
    <property type="entry name" value="FADPNR"/>
</dbReference>
<gene>
    <name evidence="5" type="ORF">ABZ071_25335</name>
</gene>
<keyword evidence="2" id="KW-0560">Oxidoreductase</keyword>
<evidence type="ECO:0000256" key="1">
    <source>
        <dbReference type="ARBA" id="ARBA00022630"/>
    </source>
</evidence>
<evidence type="ECO:0000259" key="4">
    <source>
        <dbReference type="Pfam" id="PF07992"/>
    </source>
</evidence>
<dbReference type="Proteomes" id="UP001550348">
    <property type="component" value="Unassembled WGS sequence"/>
</dbReference>
<dbReference type="PRINTS" id="PR00469">
    <property type="entry name" value="PNDRDTASEII"/>
</dbReference>
<reference evidence="5 6" key="1">
    <citation type="submission" date="2024-06" db="EMBL/GenBank/DDBJ databases">
        <title>The Natural Products Discovery Center: Release of the First 8490 Sequenced Strains for Exploring Actinobacteria Biosynthetic Diversity.</title>
        <authorList>
            <person name="Kalkreuter E."/>
            <person name="Kautsar S.A."/>
            <person name="Yang D."/>
            <person name="Bader C.D."/>
            <person name="Teijaro C.N."/>
            <person name="Fluegel L."/>
            <person name="Davis C.M."/>
            <person name="Simpson J.R."/>
            <person name="Lauterbach L."/>
            <person name="Steele A.D."/>
            <person name="Gui C."/>
            <person name="Meng S."/>
            <person name="Li G."/>
            <person name="Viehrig K."/>
            <person name="Ye F."/>
            <person name="Su P."/>
            <person name="Kiefer A.F."/>
            <person name="Nichols A."/>
            <person name="Cepeda A.J."/>
            <person name="Yan W."/>
            <person name="Fan B."/>
            <person name="Jiang Y."/>
            <person name="Adhikari A."/>
            <person name="Zheng C.-J."/>
            <person name="Schuster L."/>
            <person name="Cowan T.M."/>
            <person name="Smanski M.J."/>
            <person name="Chevrette M.G."/>
            <person name="De Carvalho L.P.S."/>
            <person name="Shen B."/>
        </authorList>
    </citation>
    <scope>NUCLEOTIDE SEQUENCE [LARGE SCALE GENOMIC DNA]</scope>
    <source>
        <strain evidence="5 6">NPDC006286</strain>
    </source>
</reference>
<organism evidence="5 6">
    <name type="scientific">Micromonospora fulviviridis</name>
    <dbReference type="NCBI Taxonomy" id="47860"/>
    <lineage>
        <taxon>Bacteria</taxon>
        <taxon>Bacillati</taxon>
        <taxon>Actinomycetota</taxon>
        <taxon>Actinomycetes</taxon>
        <taxon>Micromonosporales</taxon>
        <taxon>Micromonosporaceae</taxon>
        <taxon>Micromonospora</taxon>
    </lineage>
</organism>
<dbReference type="SUPFAM" id="SSF51905">
    <property type="entry name" value="FAD/NAD(P)-binding domain"/>
    <property type="match status" value="1"/>
</dbReference>
<accession>A0ABV2VUD5</accession>
<comment type="caution">
    <text evidence="5">The sequence shown here is derived from an EMBL/GenBank/DDBJ whole genome shotgun (WGS) entry which is preliminary data.</text>
</comment>
<evidence type="ECO:0000256" key="3">
    <source>
        <dbReference type="ARBA" id="ARBA00048132"/>
    </source>
</evidence>
<evidence type="ECO:0000313" key="5">
    <source>
        <dbReference type="EMBL" id="MEU0155171.1"/>
    </source>
</evidence>
<dbReference type="InterPro" id="IPR023753">
    <property type="entry name" value="FAD/NAD-binding_dom"/>
</dbReference>
<dbReference type="EMBL" id="JBEXRX010000096">
    <property type="protein sequence ID" value="MEU0155171.1"/>
    <property type="molecule type" value="Genomic_DNA"/>
</dbReference>
<dbReference type="Pfam" id="PF07992">
    <property type="entry name" value="Pyr_redox_2"/>
    <property type="match status" value="1"/>
</dbReference>
<evidence type="ECO:0000313" key="6">
    <source>
        <dbReference type="Proteomes" id="UP001550348"/>
    </source>
</evidence>
<proteinExistence type="predicted"/>
<comment type="catalytic activity">
    <reaction evidence="3">
        <text>[thioredoxin]-dithiol + NADP(+) = [thioredoxin]-disulfide + NADPH + H(+)</text>
        <dbReference type="Rhea" id="RHEA:20345"/>
        <dbReference type="Rhea" id="RHEA-COMP:10698"/>
        <dbReference type="Rhea" id="RHEA-COMP:10700"/>
        <dbReference type="ChEBI" id="CHEBI:15378"/>
        <dbReference type="ChEBI" id="CHEBI:29950"/>
        <dbReference type="ChEBI" id="CHEBI:50058"/>
        <dbReference type="ChEBI" id="CHEBI:57783"/>
        <dbReference type="ChEBI" id="CHEBI:58349"/>
        <dbReference type="EC" id="1.8.1.9"/>
    </reaction>
</comment>
<dbReference type="InterPro" id="IPR036188">
    <property type="entry name" value="FAD/NAD-bd_sf"/>
</dbReference>
<protein>
    <submittedName>
        <fullName evidence="5">NAD(P)/FAD-dependent oxidoreductase</fullName>
    </submittedName>
</protein>